<dbReference type="InterPro" id="IPR035437">
    <property type="entry name" value="SNase_OB-fold_sf"/>
</dbReference>
<dbReference type="PANTHER" id="PTHR12302">
    <property type="entry name" value="EBNA2 BINDING PROTEIN P100"/>
    <property type="match status" value="1"/>
</dbReference>
<dbReference type="RefSeq" id="WP_225880483.1">
    <property type="nucleotide sequence ID" value="NZ_CP063311.1"/>
</dbReference>
<evidence type="ECO:0000256" key="1">
    <source>
        <dbReference type="ARBA" id="ARBA00022722"/>
    </source>
</evidence>
<gene>
    <name evidence="5" type="ORF">IM676_09300</name>
</gene>
<dbReference type="InterPro" id="IPR016071">
    <property type="entry name" value="Staphylococal_nuclease_OB-fold"/>
</dbReference>
<dbReference type="SUPFAM" id="SSF50199">
    <property type="entry name" value="Staphylococcal nuclease"/>
    <property type="match status" value="1"/>
</dbReference>
<dbReference type="SMART" id="SM00318">
    <property type="entry name" value="SNc"/>
    <property type="match status" value="1"/>
</dbReference>
<keyword evidence="3" id="KW-0378">Hydrolase</keyword>
<dbReference type="Proteomes" id="UP000593846">
    <property type="component" value="Chromosome"/>
</dbReference>
<proteinExistence type="predicted"/>
<evidence type="ECO:0000313" key="6">
    <source>
        <dbReference type="Proteomes" id="UP000593846"/>
    </source>
</evidence>
<dbReference type="PANTHER" id="PTHR12302:SF3">
    <property type="entry name" value="SERINE_THREONINE-PROTEIN KINASE 31"/>
    <property type="match status" value="1"/>
</dbReference>
<evidence type="ECO:0000259" key="4">
    <source>
        <dbReference type="PROSITE" id="PS50830"/>
    </source>
</evidence>
<dbReference type="PROSITE" id="PS01123">
    <property type="entry name" value="TNASE_1"/>
    <property type="match status" value="1"/>
</dbReference>
<name>A0A7S6RGC8_9CYAN</name>
<dbReference type="InterPro" id="IPR002071">
    <property type="entry name" value="Thermonucl_AS"/>
</dbReference>
<accession>A0A7S6RGC8</accession>
<evidence type="ECO:0000313" key="5">
    <source>
        <dbReference type="EMBL" id="QOV24396.1"/>
    </source>
</evidence>
<evidence type="ECO:0000256" key="2">
    <source>
        <dbReference type="ARBA" id="ARBA00022759"/>
    </source>
</evidence>
<dbReference type="GO" id="GO:0004519">
    <property type="term" value="F:endonuclease activity"/>
    <property type="evidence" value="ECO:0007669"/>
    <property type="project" value="UniProtKB-KW"/>
</dbReference>
<dbReference type="GO" id="GO:0016787">
    <property type="term" value="F:hydrolase activity"/>
    <property type="evidence" value="ECO:0007669"/>
    <property type="project" value="UniProtKB-KW"/>
</dbReference>
<dbReference type="PROSITE" id="PS50830">
    <property type="entry name" value="TNASE_3"/>
    <property type="match status" value="1"/>
</dbReference>
<dbReference type="AlphaFoldDB" id="A0A7S6RGC8"/>
<dbReference type="Pfam" id="PF00565">
    <property type="entry name" value="SNase"/>
    <property type="match status" value="1"/>
</dbReference>
<dbReference type="KEGG" id="aee:IM676_09300"/>
<keyword evidence="2" id="KW-0255">Endonuclease</keyword>
<dbReference type="GO" id="GO:0003676">
    <property type="term" value="F:nucleic acid binding"/>
    <property type="evidence" value="ECO:0007669"/>
    <property type="project" value="InterPro"/>
</dbReference>
<sequence>MLKKIPILVFMILYIPVVGCQLLPGNIDKTTNDHTPTTVLRVIDGDTIDVKHHEQTVTVRLACIDAPERKQKPWGSRSTARLKQLLSPGQEVRLKPLYTDEYDRLVSEVFVGDRNISLSMVEEGKAVVYHYFLRNCPESRNSLLQAEKSAKSQKLGFWNQRRPQMPWDFRRLNSE</sequence>
<dbReference type="EMBL" id="CP063311">
    <property type="protein sequence ID" value="QOV24396.1"/>
    <property type="molecule type" value="Genomic_DNA"/>
</dbReference>
<dbReference type="Gene3D" id="2.40.50.90">
    <property type="match status" value="1"/>
</dbReference>
<feature type="domain" description="TNase-like" evidence="4">
    <location>
        <begin position="33"/>
        <end position="160"/>
    </location>
</feature>
<protein>
    <submittedName>
        <fullName evidence="5">Thermonuclease family protein</fullName>
    </submittedName>
</protein>
<keyword evidence="1" id="KW-0540">Nuclease</keyword>
<keyword evidence="6" id="KW-1185">Reference proteome</keyword>
<evidence type="ECO:0000256" key="3">
    <source>
        <dbReference type="ARBA" id="ARBA00022801"/>
    </source>
</evidence>
<organism evidence="5 6">
    <name type="scientific">Anabaenopsis elenkinii CCIBt3563</name>
    <dbReference type="NCBI Taxonomy" id="2779889"/>
    <lineage>
        <taxon>Bacteria</taxon>
        <taxon>Bacillati</taxon>
        <taxon>Cyanobacteriota</taxon>
        <taxon>Cyanophyceae</taxon>
        <taxon>Nostocales</taxon>
        <taxon>Nodulariaceae</taxon>
        <taxon>Anabaenopsis</taxon>
    </lineage>
</organism>
<reference evidence="6" key="1">
    <citation type="submission" date="2020-10" db="EMBL/GenBank/DDBJ databases">
        <title>Genome-based taxonomic classification of the species Anabaenopsis elenkinii.</title>
        <authorList>
            <person name="Delbaje E."/>
            <person name="Andreote A.P.D."/>
            <person name="Pellegrinetti T.A."/>
            <person name="Cruz R.B."/>
            <person name="Branco L.H.Z."/>
            <person name="Fiore M.F."/>
        </authorList>
    </citation>
    <scope>NUCLEOTIDE SEQUENCE [LARGE SCALE GENOMIC DNA]</scope>
    <source>
        <strain evidence="6">CCIBt3563</strain>
    </source>
</reference>